<sequence>MNAVICTDDVPDTERFAYFREIVFRESSPMDVACARPAGFSARLRRVDLGPVTVMALATRTPECCEVRRDPALIRRSDPDAYRLVVNLRGHGTLVHNGRQISLAPGTLTLLDTSLPFHGERSPGVDRCLFVRIPRDLLPLPARTIRQVVGAELDGRSGVGALLTDVAVRTVQDAEHYRPACAHRLSAALVDLLEALLAQELEATASSPQDALFHRIEAFVHDRLGDPALSPGTIAAAHHISTRSLHALFRARGLTVAGHVRARRLDRCHRDLADPLLAGRPVHAIAARWGFTDAAHFSRTFKAAYGTSPRAVRGESTTTH</sequence>
<dbReference type="RefSeq" id="WP_111869334.1">
    <property type="nucleotide sequence ID" value="NZ_QLYX01000008.1"/>
</dbReference>
<dbReference type="SUPFAM" id="SSF46689">
    <property type="entry name" value="Homeodomain-like"/>
    <property type="match status" value="1"/>
</dbReference>
<dbReference type="InterPro" id="IPR020449">
    <property type="entry name" value="Tscrpt_reg_AraC-type_HTH"/>
</dbReference>
<comment type="caution">
    <text evidence="5">The sequence shown here is derived from an EMBL/GenBank/DDBJ whole genome shotgun (WGS) entry which is preliminary data.</text>
</comment>
<feature type="domain" description="HTH araC/xylS-type" evidence="4">
    <location>
        <begin position="214"/>
        <end position="315"/>
    </location>
</feature>
<dbReference type="InterPro" id="IPR009057">
    <property type="entry name" value="Homeodomain-like_sf"/>
</dbReference>
<keyword evidence="1" id="KW-0805">Transcription regulation</keyword>
<dbReference type="Proteomes" id="UP000251891">
    <property type="component" value="Unassembled WGS sequence"/>
</dbReference>
<dbReference type="PRINTS" id="PR00032">
    <property type="entry name" value="HTHARAC"/>
</dbReference>
<dbReference type="InterPro" id="IPR035418">
    <property type="entry name" value="AraC-bd_2"/>
</dbReference>
<name>A0A365H461_9ACTN</name>
<gene>
    <name evidence="5" type="ORF">DPM19_19280</name>
</gene>
<dbReference type="Pfam" id="PF12833">
    <property type="entry name" value="HTH_18"/>
    <property type="match status" value="1"/>
</dbReference>
<dbReference type="InterPro" id="IPR018060">
    <property type="entry name" value="HTH_AraC"/>
</dbReference>
<dbReference type="OrthoDB" id="9799345at2"/>
<dbReference type="PROSITE" id="PS01124">
    <property type="entry name" value="HTH_ARAC_FAMILY_2"/>
    <property type="match status" value="1"/>
</dbReference>
<evidence type="ECO:0000313" key="5">
    <source>
        <dbReference type="EMBL" id="RAY13796.1"/>
    </source>
</evidence>
<protein>
    <submittedName>
        <fullName evidence="5">AraC family transcriptional regulator</fullName>
    </submittedName>
</protein>
<keyword evidence="6" id="KW-1185">Reference proteome</keyword>
<keyword evidence="3" id="KW-0804">Transcription</keyword>
<reference evidence="5 6" key="1">
    <citation type="submission" date="2018-06" db="EMBL/GenBank/DDBJ databases">
        <title>Actinomadura craniellae sp. nov. isolated from marine sponge Craniella sp.</title>
        <authorList>
            <person name="Li L."/>
            <person name="Xu Q.H."/>
            <person name="Lin H.W."/>
            <person name="Lu Y.H."/>
        </authorList>
    </citation>
    <scope>NUCLEOTIDE SEQUENCE [LARGE SCALE GENOMIC DNA]</scope>
    <source>
        <strain evidence="5 6">LHW63021</strain>
    </source>
</reference>
<evidence type="ECO:0000259" key="4">
    <source>
        <dbReference type="PROSITE" id="PS01124"/>
    </source>
</evidence>
<organism evidence="5 6">
    <name type="scientific">Actinomadura craniellae</name>
    <dbReference type="NCBI Taxonomy" id="2231787"/>
    <lineage>
        <taxon>Bacteria</taxon>
        <taxon>Bacillati</taxon>
        <taxon>Actinomycetota</taxon>
        <taxon>Actinomycetes</taxon>
        <taxon>Streptosporangiales</taxon>
        <taxon>Thermomonosporaceae</taxon>
        <taxon>Actinomadura</taxon>
    </lineage>
</organism>
<dbReference type="SMART" id="SM00342">
    <property type="entry name" value="HTH_ARAC"/>
    <property type="match status" value="1"/>
</dbReference>
<evidence type="ECO:0000256" key="3">
    <source>
        <dbReference type="ARBA" id="ARBA00023163"/>
    </source>
</evidence>
<keyword evidence="2" id="KW-0238">DNA-binding</keyword>
<evidence type="ECO:0000256" key="1">
    <source>
        <dbReference type="ARBA" id="ARBA00023015"/>
    </source>
</evidence>
<dbReference type="Gene3D" id="1.10.10.60">
    <property type="entry name" value="Homeodomain-like"/>
    <property type="match status" value="1"/>
</dbReference>
<evidence type="ECO:0000313" key="6">
    <source>
        <dbReference type="Proteomes" id="UP000251891"/>
    </source>
</evidence>
<dbReference type="Pfam" id="PF14525">
    <property type="entry name" value="AraC_binding_2"/>
    <property type="match status" value="1"/>
</dbReference>
<dbReference type="InterPro" id="IPR050204">
    <property type="entry name" value="AraC_XylS_family_regulators"/>
</dbReference>
<proteinExistence type="predicted"/>
<dbReference type="EMBL" id="QLYX01000008">
    <property type="protein sequence ID" value="RAY13796.1"/>
    <property type="molecule type" value="Genomic_DNA"/>
</dbReference>
<evidence type="ECO:0000256" key="2">
    <source>
        <dbReference type="ARBA" id="ARBA00023125"/>
    </source>
</evidence>
<dbReference type="AlphaFoldDB" id="A0A365H461"/>
<dbReference type="GO" id="GO:0003700">
    <property type="term" value="F:DNA-binding transcription factor activity"/>
    <property type="evidence" value="ECO:0007669"/>
    <property type="project" value="InterPro"/>
</dbReference>
<accession>A0A365H461</accession>
<dbReference type="GO" id="GO:0043565">
    <property type="term" value="F:sequence-specific DNA binding"/>
    <property type="evidence" value="ECO:0007669"/>
    <property type="project" value="InterPro"/>
</dbReference>
<dbReference type="PANTHER" id="PTHR46796">
    <property type="entry name" value="HTH-TYPE TRANSCRIPTIONAL ACTIVATOR RHAS-RELATED"/>
    <property type="match status" value="1"/>
</dbReference>
<dbReference type="PANTHER" id="PTHR46796:SF6">
    <property type="entry name" value="ARAC SUBFAMILY"/>
    <property type="match status" value="1"/>
</dbReference>